<organism evidence="12 13">
    <name type="scientific">Marinococcus luteus</name>
    <dbReference type="NCBI Taxonomy" id="1122204"/>
    <lineage>
        <taxon>Bacteria</taxon>
        <taxon>Bacillati</taxon>
        <taxon>Bacillota</taxon>
        <taxon>Bacilli</taxon>
        <taxon>Bacillales</taxon>
        <taxon>Bacillaceae</taxon>
        <taxon>Marinococcus</taxon>
    </lineage>
</organism>
<dbReference type="STRING" id="1122204.SAMN05421781_0377"/>
<proteinExistence type="inferred from homology"/>
<evidence type="ECO:0000259" key="10">
    <source>
        <dbReference type="Pfam" id="PF00251"/>
    </source>
</evidence>
<keyword evidence="6 8" id="KW-0326">Glycosidase</keyword>
<sequence length="482" mass="55878">MLSPIDFTNRKNRFLSMQDISADYVIEMKNKVSNDPYYPSYHIAPKHGLLNDPNGLVYHEGRHHIFYQWFPLGPVHGLKHWYHVSTEDFITFKDHGLALAPSEKFDSHGCYSGCAYVKDSEVHVLYTGNHLTEDGQVEQSQIHALMNQEMEISDKALVLPEPPDHFKENFRDPFIFVHEEEYYMLVGGEQTNGCGALAVYKGESIEDLHYQGALQTGFGQLGFMWECPNYFEDHGHGVLIFSPQGEMPKTKYDYNNVFSSVYAVGNPMDKKTMFFDAVEYQEIDKGFDFYAPQIYKDHNDRRILIGWLGNSKSAYPTDKNMWAHMLTLPREIHVKNQRMIQTPLEELQELRSFQETIRPVHEIQNGSFELEIQIEKDFEISFMNSEGDAVVFSSNGEEYCLNRSQMTQLYAEAYGTVRYARRQMNSSHWIRIFTDQSSLEIFCDNGETVFTSRFFIENLNTIRSTGVTGWLYGLKAIHMSEE</sequence>
<name>A0A1H2QMM9_9BACI</name>
<comment type="subcellular location">
    <subcellularLocation>
        <location evidence="9">Cytoplasm</location>
    </subcellularLocation>
</comment>
<evidence type="ECO:0000256" key="1">
    <source>
        <dbReference type="ARBA" id="ARBA00004914"/>
    </source>
</evidence>
<evidence type="ECO:0000313" key="12">
    <source>
        <dbReference type="EMBL" id="SDW08138.1"/>
    </source>
</evidence>
<dbReference type="InterPro" id="IPR051214">
    <property type="entry name" value="GH32_Enzymes"/>
</dbReference>
<dbReference type="InterPro" id="IPR001362">
    <property type="entry name" value="Glyco_hydro_32"/>
</dbReference>
<feature type="domain" description="Glycosyl hydrolase family 32 N-terminal" evidence="10">
    <location>
        <begin position="42"/>
        <end position="343"/>
    </location>
</feature>
<dbReference type="InterPro" id="IPR023296">
    <property type="entry name" value="Glyco_hydro_beta-prop_sf"/>
</dbReference>
<dbReference type="InterPro" id="IPR013148">
    <property type="entry name" value="Glyco_hydro_32_N"/>
</dbReference>
<gene>
    <name evidence="12" type="ORF">SAMN05421781_0377</name>
</gene>
<reference evidence="12 13" key="1">
    <citation type="submission" date="2016-10" db="EMBL/GenBank/DDBJ databases">
        <authorList>
            <person name="de Groot N.N."/>
        </authorList>
    </citation>
    <scope>NUCLEOTIDE SEQUENCE [LARGE SCALE GENOMIC DNA]</scope>
    <source>
        <strain evidence="12 13">DSM 23126</strain>
    </source>
</reference>
<evidence type="ECO:0000256" key="5">
    <source>
        <dbReference type="ARBA" id="ARBA00022801"/>
    </source>
</evidence>
<evidence type="ECO:0000256" key="9">
    <source>
        <dbReference type="RuleBase" id="RU365015"/>
    </source>
</evidence>
<dbReference type="InterPro" id="IPR018053">
    <property type="entry name" value="Glyco_hydro_32_AS"/>
</dbReference>
<protein>
    <recommendedName>
        <fullName evidence="4 8">Sucrose-6-phosphate hydrolase</fullName>
        <ecNumber evidence="3 8">3.2.1.26</ecNumber>
    </recommendedName>
    <alternativeName>
        <fullName evidence="7 9">Invertase</fullName>
    </alternativeName>
</protein>
<evidence type="ECO:0000256" key="7">
    <source>
        <dbReference type="ARBA" id="ARBA00033367"/>
    </source>
</evidence>
<comment type="pathway">
    <text evidence="1 9">Glycan biosynthesis; sucrose metabolism.</text>
</comment>
<dbReference type="PANTHER" id="PTHR43101">
    <property type="entry name" value="BETA-FRUCTOSIDASE"/>
    <property type="match status" value="1"/>
</dbReference>
<keyword evidence="9" id="KW-0119">Carbohydrate metabolism</keyword>
<evidence type="ECO:0000256" key="3">
    <source>
        <dbReference type="ARBA" id="ARBA00012758"/>
    </source>
</evidence>
<dbReference type="PROSITE" id="PS00609">
    <property type="entry name" value="GLYCOSYL_HYDROL_F32"/>
    <property type="match status" value="1"/>
</dbReference>
<comment type="similarity">
    <text evidence="2 8">Belongs to the glycosyl hydrolase 32 family.</text>
</comment>
<dbReference type="InterPro" id="IPR013189">
    <property type="entry name" value="Glyco_hydro_32_C"/>
</dbReference>
<accession>A0A1H2QMM9</accession>
<keyword evidence="9" id="KW-0963">Cytoplasm</keyword>
<dbReference type="GO" id="GO:0005985">
    <property type="term" value="P:sucrose metabolic process"/>
    <property type="evidence" value="ECO:0007669"/>
    <property type="project" value="UniProtKB-UniPathway"/>
</dbReference>
<dbReference type="SMART" id="SM00640">
    <property type="entry name" value="Glyco_32"/>
    <property type="match status" value="1"/>
</dbReference>
<comment type="function">
    <text evidence="9">Enables the bacterium to metabolize sucrose as a sole carbon source.</text>
</comment>
<evidence type="ECO:0000256" key="8">
    <source>
        <dbReference type="RuleBase" id="RU362110"/>
    </source>
</evidence>
<evidence type="ECO:0000259" key="11">
    <source>
        <dbReference type="Pfam" id="PF08244"/>
    </source>
</evidence>
<dbReference type="RefSeq" id="WP_218130589.1">
    <property type="nucleotide sequence ID" value="NZ_FNNC01000001.1"/>
</dbReference>
<evidence type="ECO:0000256" key="2">
    <source>
        <dbReference type="ARBA" id="ARBA00009902"/>
    </source>
</evidence>
<dbReference type="CDD" id="cd18623">
    <property type="entry name" value="GH32_ScrB-like"/>
    <property type="match status" value="1"/>
</dbReference>
<dbReference type="UniPathway" id="UPA00238"/>
<dbReference type="SUPFAM" id="SSF75005">
    <property type="entry name" value="Arabinanase/levansucrase/invertase"/>
    <property type="match status" value="1"/>
</dbReference>
<dbReference type="EC" id="3.2.1.26" evidence="3 8"/>
<dbReference type="Gene3D" id="2.60.120.560">
    <property type="entry name" value="Exo-inulinase, domain 1"/>
    <property type="match status" value="1"/>
</dbReference>
<evidence type="ECO:0000256" key="4">
    <source>
        <dbReference type="ARBA" id="ARBA00019623"/>
    </source>
</evidence>
<dbReference type="GO" id="GO:0005737">
    <property type="term" value="C:cytoplasm"/>
    <property type="evidence" value="ECO:0007669"/>
    <property type="project" value="UniProtKB-SubCell"/>
</dbReference>
<evidence type="ECO:0000256" key="6">
    <source>
        <dbReference type="ARBA" id="ARBA00023295"/>
    </source>
</evidence>
<dbReference type="SUPFAM" id="SSF49899">
    <property type="entry name" value="Concanavalin A-like lectins/glucanases"/>
    <property type="match status" value="1"/>
</dbReference>
<dbReference type="InterPro" id="IPR006232">
    <property type="entry name" value="Suc6P_hydrolase"/>
</dbReference>
<dbReference type="Gene3D" id="2.115.10.20">
    <property type="entry name" value="Glycosyl hydrolase domain, family 43"/>
    <property type="match status" value="1"/>
</dbReference>
<dbReference type="Proteomes" id="UP000199488">
    <property type="component" value="Unassembled WGS sequence"/>
</dbReference>
<dbReference type="EMBL" id="FNNC01000001">
    <property type="protein sequence ID" value="SDW08138.1"/>
    <property type="molecule type" value="Genomic_DNA"/>
</dbReference>
<dbReference type="GO" id="GO:0004564">
    <property type="term" value="F:beta-fructofuranosidase activity"/>
    <property type="evidence" value="ECO:0007669"/>
    <property type="project" value="UniProtKB-EC"/>
</dbReference>
<dbReference type="NCBIfam" id="TIGR01322">
    <property type="entry name" value="scrB_fam"/>
    <property type="match status" value="1"/>
</dbReference>
<dbReference type="Pfam" id="PF08244">
    <property type="entry name" value="Glyco_hydro_32C"/>
    <property type="match status" value="1"/>
</dbReference>
<keyword evidence="13" id="KW-1185">Reference proteome</keyword>
<evidence type="ECO:0000313" key="13">
    <source>
        <dbReference type="Proteomes" id="UP000199488"/>
    </source>
</evidence>
<dbReference type="InterPro" id="IPR013320">
    <property type="entry name" value="ConA-like_dom_sf"/>
</dbReference>
<dbReference type="Pfam" id="PF00251">
    <property type="entry name" value="Glyco_hydro_32N"/>
    <property type="match status" value="1"/>
</dbReference>
<feature type="domain" description="Glycosyl hydrolase family 32 C-terminal" evidence="11">
    <location>
        <begin position="361"/>
        <end position="458"/>
    </location>
</feature>
<dbReference type="AlphaFoldDB" id="A0A1H2QMM9"/>
<comment type="catalytic activity">
    <reaction evidence="8">
        <text>Hydrolysis of terminal non-reducing beta-D-fructofuranoside residues in beta-D-fructofuranosides.</text>
        <dbReference type="EC" id="3.2.1.26"/>
    </reaction>
</comment>
<keyword evidence="5 8" id="KW-0378">Hydrolase</keyword>
<dbReference type="PANTHER" id="PTHR43101:SF1">
    <property type="entry name" value="BETA-FRUCTOSIDASE"/>
    <property type="match status" value="1"/>
</dbReference>